<dbReference type="EMBL" id="CP111017">
    <property type="protein sequence ID" value="WAR09047.1"/>
    <property type="molecule type" value="Genomic_DNA"/>
</dbReference>
<feature type="region of interest" description="Disordered" evidence="7">
    <location>
        <begin position="274"/>
        <end position="397"/>
    </location>
</feature>
<keyword evidence="4" id="KW-0804">Transcription</keyword>
<evidence type="ECO:0000256" key="7">
    <source>
        <dbReference type="SAM" id="MobiDB-lite"/>
    </source>
</evidence>
<comment type="subcellular location">
    <subcellularLocation>
        <location evidence="1">Nucleus</location>
    </subcellularLocation>
</comment>
<feature type="compositionally biased region" description="Basic and acidic residues" evidence="7">
    <location>
        <begin position="274"/>
        <end position="287"/>
    </location>
</feature>
<feature type="coiled-coil region" evidence="6">
    <location>
        <begin position="118"/>
        <end position="152"/>
    </location>
</feature>
<keyword evidence="2" id="KW-0805">Transcription regulation</keyword>
<dbReference type="Gene3D" id="4.10.280.10">
    <property type="entry name" value="Helix-loop-helix DNA-binding domain"/>
    <property type="match status" value="1"/>
</dbReference>
<dbReference type="CDD" id="cd11405">
    <property type="entry name" value="bHLHzip_MLXIP_like"/>
    <property type="match status" value="1"/>
</dbReference>
<sequence length="729" mass="80691">MRAEMTVGFEIESLQNLRIFNGYAEQKRERKSSLELPSSPEEFESDTGLADQTTSDGTKKTRSKCGRPANPIPRHKRQSHIKAEYKRRDKIQKGFDTLLSTVPSLIEVSSAKETTEYCRQLKTECASSKDEIEALQRELESLGTDIQNLQDQLPQHGSNQNKEVEMVSMDTLYDQYVTEQTKKNWKFWIFGFFMRPLYDSFKRTMANKNTLKEFSGTVQDWVQTTLSLKTLRKGILESLRYMSKHTSIMTTPEQLEEEAHANVHRHFLCKARRDSAGKLDLGPRPKTESPSGHRTPRTPTPIPGPSRVAGSVPGTPCSQTPLHTPCPTPPRTPVVSRRNSKRESVRSMESRSRSNSPAQEENKAKRRSGYRSRSGRRTPSDAQDDNRPLEFLSSRPSHAIQTPFAQYMVTSQNASAPNTSVVAMVTGSSFIPTVAMTTTVNLVKVASITTTGPSESSYVPMTTESAFSPTVGMTTTSNMMQGSSMATRVFNATYNSMKSEQPLDNNINDPLVASFVESLISAMQPHSQLPKLNTMLTTDSANMSQLRLSLPIRSPVQAPSSSQMFIPETQRNTTTLQDSFLNQTSMSTATPHRGENHKQAFVPLNRPVVIKEGILTPVFTSASNNTNMSQNLSSSSLMAMDTTSINSLLSVQNCVTSHSPMVQCSEADPLLCGASNMDLTMAGGASVNGATKPESAFMEFLNNEEDSLMNMLKVDVLDVNSVLSFFTDS</sequence>
<evidence type="ECO:0000256" key="2">
    <source>
        <dbReference type="ARBA" id="ARBA00023015"/>
    </source>
</evidence>
<evidence type="ECO:0000256" key="5">
    <source>
        <dbReference type="ARBA" id="ARBA00023242"/>
    </source>
</evidence>
<feature type="compositionally biased region" description="Basic and acidic residues" evidence="7">
    <location>
        <begin position="341"/>
        <end position="352"/>
    </location>
</feature>
<dbReference type="InterPro" id="IPR036638">
    <property type="entry name" value="HLH_DNA-bd_sf"/>
</dbReference>
<feature type="compositionally biased region" description="Basic residues" evidence="7">
    <location>
        <begin position="364"/>
        <end position="376"/>
    </location>
</feature>
<proteinExistence type="predicted"/>
<evidence type="ECO:0000256" key="6">
    <source>
        <dbReference type="SAM" id="Coils"/>
    </source>
</evidence>
<dbReference type="PANTHER" id="PTHR15741">
    <property type="entry name" value="BASIC HELIX-LOOP-HELIX ZIP TRANSCRIPTION FACTOR"/>
    <property type="match status" value="1"/>
</dbReference>
<protein>
    <submittedName>
        <fullName evidence="8">MLXIP-like protein</fullName>
    </submittedName>
</protein>
<dbReference type="SUPFAM" id="SSF47459">
    <property type="entry name" value="HLH, helix-loop-helix DNA-binding domain"/>
    <property type="match status" value="1"/>
</dbReference>
<accession>A0ABY7EJE7</accession>
<evidence type="ECO:0000313" key="8">
    <source>
        <dbReference type="EMBL" id="WAR09047.1"/>
    </source>
</evidence>
<feature type="region of interest" description="Disordered" evidence="7">
    <location>
        <begin position="26"/>
        <end position="85"/>
    </location>
</feature>
<gene>
    <name evidence="8" type="ORF">MAR_019005</name>
</gene>
<dbReference type="Proteomes" id="UP001164746">
    <property type="component" value="Chromosome 6"/>
</dbReference>
<evidence type="ECO:0000256" key="4">
    <source>
        <dbReference type="ARBA" id="ARBA00023163"/>
    </source>
</evidence>
<keyword evidence="5" id="KW-0539">Nucleus</keyword>
<evidence type="ECO:0000313" key="9">
    <source>
        <dbReference type="Proteomes" id="UP001164746"/>
    </source>
</evidence>
<keyword evidence="9" id="KW-1185">Reference proteome</keyword>
<evidence type="ECO:0000256" key="1">
    <source>
        <dbReference type="ARBA" id="ARBA00004123"/>
    </source>
</evidence>
<organism evidence="8 9">
    <name type="scientific">Mya arenaria</name>
    <name type="common">Soft-shell clam</name>
    <dbReference type="NCBI Taxonomy" id="6604"/>
    <lineage>
        <taxon>Eukaryota</taxon>
        <taxon>Metazoa</taxon>
        <taxon>Spiralia</taxon>
        <taxon>Lophotrochozoa</taxon>
        <taxon>Mollusca</taxon>
        <taxon>Bivalvia</taxon>
        <taxon>Autobranchia</taxon>
        <taxon>Heteroconchia</taxon>
        <taxon>Euheterodonta</taxon>
        <taxon>Imparidentia</taxon>
        <taxon>Neoheterodontei</taxon>
        <taxon>Myida</taxon>
        <taxon>Myoidea</taxon>
        <taxon>Myidae</taxon>
        <taxon>Mya</taxon>
    </lineage>
</organism>
<dbReference type="PANTHER" id="PTHR15741:SF37">
    <property type="entry name" value="LD38259P"/>
    <property type="match status" value="1"/>
</dbReference>
<dbReference type="InterPro" id="IPR052207">
    <property type="entry name" value="Max-like/E-box_TFs"/>
</dbReference>
<name>A0ABY7EJE7_MYAAR</name>
<keyword evidence="3" id="KW-0238">DNA-binding</keyword>
<evidence type="ECO:0000256" key="3">
    <source>
        <dbReference type="ARBA" id="ARBA00023125"/>
    </source>
</evidence>
<reference evidence="8" key="1">
    <citation type="submission" date="2022-11" db="EMBL/GenBank/DDBJ databases">
        <title>Centuries of genome instability and evolution in soft-shell clam transmissible cancer (bioRxiv).</title>
        <authorList>
            <person name="Hart S.F.M."/>
            <person name="Yonemitsu M.A."/>
            <person name="Giersch R.M."/>
            <person name="Beal B.F."/>
            <person name="Arriagada G."/>
            <person name="Davis B.W."/>
            <person name="Ostrander E.A."/>
            <person name="Goff S.P."/>
            <person name="Metzger M.J."/>
        </authorList>
    </citation>
    <scope>NUCLEOTIDE SEQUENCE</scope>
    <source>
        <strain evidence="8">MELC-2E11</strain>
        <tissue evidence="8">Siphon/mantle</tissue>
    </source>
</reference>
<keyword evidence="6" id="KW-0175">Coiled coil</keyword>